<accession>A0A9Q4KQW8</accession>
<comment type="caution">
    <text evidence="2">The sequence shown here is derived from an EMBL/GenBank/DDBJ whole genome shotgun (WGS) entry which is preliminary data.</text>
</comment>
<dbReference type="PANTHER" id="PTHR38339:SF1">
    <property type="entry name" value="TRANSGLUTAMINASE-LIKE DOMAIN-CONTAINING PROTEIN"/>
    <property type="match status" value="1"/>
</dbReference>
<protein>
    <submittedName>
        <fullName evidence="2">Transglutaminase-like domain-containing protein</fullName>
    </submittedName>
</protein>
<dbReference type="AlphaFoldDB" id="A0A9Q4KQW8"/>
<evidence type="ECO:0000313" key="2">
    <source>
        <dbReference type="EMBL" id="MDE4908675.1"/>
    </source>
</evidence>
<gene>
    <name evidence="2" type="ORF">L0665_08665</name>
</gene>
<sequence>MIPKVPGMFPALALIVILFIAGAGCTNASDEEVAGSGLPATTMADDLFAQAEMVMADSSYRTAASYYEEAYQLYTESDDVAGALLARNGMFRATRATIEYPLNRTAAEVEMQEKIPLLTEANMTAWLDERAQTIVSDGETLYFENVAQDYLYAHVDDLRPMADTMIDFGYVSRYAIPEKASAAGDESVLPYVNPVRYTGTEALVLPEDVLPATGMLSIWYPLPLETESQRDVVVTNLSHEEYIVTGPVTEGQIAYVYYEVPADAIDGDLIITADIAFTSYEQHFVVDPARVKAYDTMDPEYIRYTSSGRNIEVTDESRALAVAIVGNEMNPYLQAQVIYHYIIDTYPYSYAPHVSIDTIEPKVAESYYMLATGHGDCGTQSQFFAALCRSLGIPARATGGYQMLVTGHPGPHFWAEYYIEGYGWIPCDPAVAESADWVDVPEEDRDAFKTYYANNLDPTRLVIQKDVDAPMNPTIPEGAVVFRLVRQQPAIVWDEAAVDLDMLSGFHFTVSLEGEE</sequence>
<dbReference type="RefSeq" id="WP_274925294.1">
    <property type="nucleotide sequence ID" value="NZ_JAKELO010000002.1"/>
</dbReference>
<evidence type="ECO:0000313" key="3">
    <source>
        <dbReference type="Proteomes" id="UP001143747"/>
    </source>
</evidence>
<dbReference type="SUPFAM" id="SSF54001">
    <property type="entry name" value="Cysteine proteinases"/>
    <property type="match status" value="1"/>
</dbReference>
<dbReference type="InterPro" id="IPR038765">
    <property type="entry name" value="Papain-like_cys_pep_sf"/>
</dbReference>
<dbReference type="Pfam" id="PF01841">
    <property type="entry name" value="Transglut_core"/>
    <property type="match status" value="1"/>
</dbReference>
<evidence type="ECO:0000259" key="1">
    <source>
        <dbReference type="SMART" id="SM00460"/>
    </source>
</evidence>
<dbReference type="EMBL" id="JAKELO010000002">
    <property type="protein sequence ID" value="MDE4908675.1"/>
    <property type="molecule type" value="Genomic_DNA"/>
</dbReference>
<dbReference type="PANTHER" id="PTHR38339">
    <property type="entry name" value="TRANSGLUTAMINASE DOMAIN PROTEIN"/>
    <property type="match status" value="1"/>
</dbReference>
<dbReference type="Proteomes" id="UP001143747">
    <property type="component" value="Unassembled WGS sequence"/>
</dbReference>
<keyword evidence="3" id="KW-1185">Reference proteome</keyword>
<reference evidence="2" key="1">
    <citation type="submission" date="2022-01" db="EMBL/GenBank/DDBJ databases">
        <title>Draft genome of Methanogenium marinum DSM 15558.</title>
        <authorList>
            <person name="Chen S.-C."/>
            <person name="You Y.-T."/>
        </authorList>
    </citation>
    <scope>NUCLEOTIDE SEQUENCE</scope>
    <source>
        <strain evidence="2">DSM 15558</strain>
    </source>
</reference>
<dbReference type="Gene3D" id="3.10.620.30">
    <property type="match status" value="1"/>
</dbReference>
<dbReference type="SMART" id="SM00460">
    <property type="entry name" value="TGc"/>
    <property type="match status" value="1"/>
</dbReference>
<feature type="domain" description="Transglutaminase-like" evidence="1">
    <location>
        <begin position="369"/>
        <end position="431"/>
    </location>
</feature>
<name>A0A9Q4KQW8_9EURY</name>
<dbReference type="PROSITE" id="PS51257">
    <property type="entry name" value="PROKAR_LIPOPROTEIN"/>
    <property type="match status" value="1"/>
</dbReference>
<dbReference type="InterPro" id="IPR002931">
    <property type="entry name" value="Transglutaminase-like"/>
</dbReference>
<proteinExistence type="predicted"/>
<organism evidence="2 3">
    <name type="scientific">Methanogenium marinum</name>
    <dbReference type="NCBI Taxonomy" id="348610"/>
    <lineage>
        <taxon>Archaea</taxon>
        <taxon>Methanobacteriati</taxon>
        <taxon>Methanobacteriota</taxon>
        <taxon>Stenosarchaea group</taxon>
        <taxon>Methanomicrobia</taxon>
        <taxon>Methanomicrobiales</taxon>
        <taxon>Methanomicrobiaceae</taxon>
        <taxon>Methanogenium</taxon>
    </lineage>
</organism>